<dbReference type="InterPro" id="IPR008906">
    <property type="entry name" value="HATC_C_dom"/>
</dbReference>
<dbReference type="GO" id="GO:0008270">
    <property type="term" value="F:zinc ion binding"/>
    <property type="evidence" value="ECO:0007669"/>
    <property type="project" value="UniProtKB-KW"/>
</dbReference>
<evidence type="ECO:0000256" key="4">
    <source>
        <dbReference type="ARBA" id="ARBA00022833"/>
    </source>
</evidence>
<evidence type="ECO:0000256" key="6">
    <source>
        <dbReference type="SAM" id="MobiDB-lite"/>
    </source>
</evidence>
<feature type="domain" description="HAT C-terminal dimerisation" evidence="7">
    <location>
        <begin position="89"/>
        <end position="140"/>
    </location>
</feature>
<keyword evidence="3" id="KW-0863">Zinc-finger</keyword>
<evidence type="ECO:0000256" key="1">
    <source>
        <dbReference type="ARBA" id="ARBA00004123"/>
    </source>
</evidence>
<dbReference type="SUPFAM" id="SSF53098">
    <property type="entry name" value="Ribonuclease H-like"/>
    <property type="match status" value="1"/>
</dbReference>
<dbReference type="PANTHER" id="PTHR46481:SF10">
    <property type="entry name" value="ZINC FINGER BED DOMAIN-CONTAINING PROTEIN 39"/>
    <property type="match status" value="1"/>
</dbReference>
<dbReference type="GO" id="GO:0005634">
    <property type="term" value="C:nucleus"/>
    <property type="evidence" value="ECO:0007669"/>
    <property type="project" value="UniProtKB-SubCell"/>
</dbReference>
<evidence type="ECO:0000256" key="2">
    <source>
        <dbReference type="ARBA" id="ARBA00022723"/>
    </source>
</evidence>
<name>A0AAV2PUE1_MEGNR</name>
<protein>
    <recommendedName>
        <fullName evidence="7">HAT C-terminal dimerisation domain-containing protein</fullName>
    </recommendedName>
</protein>
<feature type="region of interest" description="Disordered" evidence="6">
    <location>
        <begin position="31"/>
        <end position="52"/>
    </location>
</feature>
<reference evidence="8 9" key="1">
    <citation type="submission" date="2024-05" db="EMBL/GenBank/DDBJ databases">
        <authorList>
            <person name="Wallberg A."/>
        </authorList>
    </citation>
    <scope>NUCLEOTIDE SEQUENCE [LARGE SCALE GENOMIC DNA]</scope>
</reference>
<dbReference type="InterPro" id="IPR012337">
    <property type="entry name" value="RNaseH-like_sf"/>
</dbReference>
<dbReference type="Proteomes" id="UP001497623">
    <property type="component" value="Unassembled WGS sequence"/>
</dbReference>
<comment type="caution">
    <text evidence="8">The sequence shown here is derived from an EMBL/GenBank/DDBJ whole genome shotgun (WGS) entry which is preliminary data.</text>
</comment>
<dbReference type="PANTHER" id="PTHR46481">
    <property type="entry name" value="ZINC FINGER BED DOMAIN-CONTAINING PROTEIN 4"/>
    <property type="match status" value="1"/>
</dbReference>
<feature type="non-terminal residue" evidence="8">
    <location>
        <position position="1"/>
    </location>
</feature>
<gene>
    <name evidence="8" type="ORF">MNOR_LOCUS4457</name>
</gene>
<organism evidence="8 9">
    <name type="scientific">Meganyctiphanes norvegica</name>
    <name type="common">Northern krill</name>
    <name type="synonym">Thysanopoda norvegica</name>
    <dbReference type="NCBI Taxonomy" id="48144"/>
    <lineage>
        <taxon>Eukaryota</taxon>
        <taxon>Metazoa</taxon>
        <taxon>Ecdysozoa</taxon>
        <taxon>Arthropoda</taxon>
        <taxon>Crustacea</taxon>
        <taxon>Multicrustacea</taxon>
        <taxon>Malacostraca</taxon>
        <taxon>Eumalacostraca</taxon>
        <taxon>Eucarida</taxon>
        <taxon>Euphausiacea</taxon>
        <taxon>Euphausiidae</taxon>
        <taxon>Meganyctiphanes</taxon>
    </lineage>
</organism>
<dbReference type="AlphaFoldDB" id="A0AAV2PUE1"/>
<comment type="subcellular location">
    <subcellularLocation>
        <location evidence="1">Nucleus</location>
    </subcellularLocation>
</comment>
<keyword evidence="4" id="KW-0862">Zinc</keyword>
<evidence type="ECO:0000256" key="3">
    <source>
        <dbReference type="ARBA" id="ARBA00022771"/>
    </source>
</evidence>
<evidence type="ECO:0000256" key="5">
    <source>
        <dbReference type="ARBA" id="ARBA00023242"/>
    </source>
</evidence>
<evidence type="ECO:0000313" key="9">
    <source>
        <dbReference type="Proteomes" id="UP001497623"/>
    </source>
</evidence>
<evidence type="ECO:0000259" key="7">
    <source>
        <dbReference type="Pfam" id="PF05699"/>
    </source>
</evidence>
<dbReference type="InterPro" id="IPR052035">
    <property type="entry name" value="ZnF_BED_domain_contain"/>
</dbReference>
<dbReference type="EMBL" id="CAXKWB010001631">
    <property type="protein sequence ID" value="CAL4064999.1"/>
    <property type="molecule type" value="Genomic_DNA"/>
</dbReference>
<accession>A0AAV2PUE1</accession>
<evidence type="ECO:0000313" key="8">
    <source>
        <dbReference type="EMBL" id="CAL4064999.1"/>
    </source>
</evidence>
<proteinExistence type="predicted"/>
<feature type="compositionally biased region" description="Acidic residues" evidence="6">
    <location>
        <begin position="31"/>
        <end position="45"/>
    </location>
</feature>
<keyword evidence="2" id="KW-0479">Metal-binding</keyword>
<feature type="non-terminal residue" evidence="8">
    <location>
        <position position="141"/>
    </location>
</feature>
<dbReference type="Pfam" id="PF05699">
    <property type="entry name" value="Dimer_Tnp_hAT"/>
    <property type="match status" value="1"/>
</dbReference>
<dbReference type="GO" id="GO:0046983">
    <property type="term" value="F:protein dimerization activity"/>
    <property type="evidence" value="ECO:0007669"/>
    <property type="project" value="InterPro"/>
</dbReference>
<keyword evidence="9" id="KW-1185">Reference proteome</keyword>
<keyword evidence="5" id="KW-0539">Nucleus</keyword>
<sequence length="141" mass="16344">RYWTKSGNPDLTIESVRQQIYRTYRSLFAEDEESVEQENENDYDGFENHGRHGAMNEDDIAETLFPVTKSNVGIGLSRFSIQELLDNELKEYINLVVDAKVDYLIWWQDHKNKMPKLALIANRFLSAPPSSVESERLFSIG</sequence>